<evidence type="ECO:0000313" key="3">
    <source>
        <dbReference type="Proteomes" id="UP000278627"/>
    </source>
</evidence>
<reference evidence="4" key="1">
    <citation type="submission" date="2016-04" db="UniProtKB">
        <authorList>
            <consortium name="WormBaseParasite"/>
        </authorList>
    </citation>
    <scope>IDENTIFICATION</scope>
</reference>
<evidence type="ECO:0000256" key="1">
    <source>
        <dbReference type="SAM" id="MobiDB-lite"/>
    </source>
</evidence>
<evidence type="ECO:0000313" key="4">
    <source>
        <dbReference type="WBParaSite" id="BPAG_0000886101-mRNA-1"/>
    </source>
</evidence>
<name>A0A158PQZ1_BRUPA</name>
<keyword evidence="3" id="KW-1185">Reference proteome</keyword>
<dbReference type="EMBL" id="UZAD01013141">
    <property type="protein sequence ID" value="VDN90009.1"/>
    <property type="molecule type" value="Genomic_DNA"/>
</dbReference>
<feature type="region of interest" description="Disordered" evidence="1">
    <location>
        <begin position="1"/>
        <end position="20"/>
    </location>
</feature>
<organism evidence="4">
    <name type="scientific">Brugia pahangi</name>
    <name type="common">Filarial nematode worm</name>
    <dbReference type="NCBI Taxonomy" id="6280"/>
    <lineage>
        <taxon>Eukaryota</taxon>
        <taxon>Metazoa</taxon>
        <taxon>Ecdysozoa</taxon>
        <taxon>Nematoda</taxon>
        <taxon>Chromadorea</taxon>
        <taxon>Rhabditida</taxon>
        <taxon>Spirurina</taxon>
        <taxon>Spiruromorpha</taxon>
        <taxon>Filarioidea</taxon>
        <taxon>Onchocercidae</taxon>
        <taxon>Brugia</taxon>
    </lineage>
</organism>
<dbReference type="Proteomes" id="UP000278627">
    <property type="component" value="Unassembled WGS sequence"/>
</dbReference>
<protein>
    <submittedName>
        <fullName evidence="2 4">Uncharacterized protein</fullName>
    </submittedName>
</protein>
<dbReference type="AlphaFoldDB" id="A0A158PQZ1"/>
<sequence>MPLLTAKMSPRQRTDNGPRDKLDMNVCVLCVVKDTVGQVVIRVHGGVEREERERTSILSLVLSSLLSGMEGASFGNKLCNHKQQQTVSNDTMACAHGCKLGECIMETHDDLT</sequence>
<dbReference type="WBParaSite" id="BPAG_0000886101-mRNA-1">
    <property type="protein sequence ID" value="BPAG_0000886101-mRNA-1"/>
    <property type="gene ID" value="BPAG_0000886101"/>
</dbReference>
<gene>
    <name evidence="2" type="ORF">BPAG_LOCUS8823</name>
</gene>
<reference evidence="2 3" key="2">
    <citation type="submission" date="2018-11" db="EMBL/GenBank/DDBJ databases">
        <authorList>
            <consortium name="Pathogen Informatics"/>
        </authorList>
    </citation>
    <scope>NUCLEOTIDE SEQUENCE [LARGE SCALE GENOMIC DNA]</scope>
</reference>
<evidence type="ECO:0000313" key="2">
    <source>
        <dbReference type="EMBL" id="VDN90009.1"/>
    </source>
</evidence>
<accession>A0A158PQZ1</accession>
<proteinExistence type="predicted"/>